<sequence>MPQKITSLAVSRSFCLLREYSAMRPGHALRELFFTLSASHSIFTPTSGVLISLPIQPSCI</sequence>
<protein>
    <submittedName>
        <fullName evidence="1">Uncharacterized protein</fullName>
    </submittedName>
</protein>
<dbReference type="EMBL" id="KY774314">
    <property type="protein sequence ID" value="ART32430.1"/>
    <property type="molecule type" value="Genomic_DNA"/>
</dbReference>
<accession>A0A1Y0B4V7</accession>
<proteinExistence type="predicted"/>
<evidence type="ECO:0000313" key="1">
    <source>
        <dbReference type="EMBL" id="ART32430.1"/>
    </source>
</evidence>
<geneLocation type="mitochondrion" evidence="1"/>
<name>A0A1Y0B4V7_9LAMI</name>
<reference evidence="1" key="1">
    <citation type="submission" date="2017-03" db="EMBL/GenBank/DDBJ databases">
        <title>The mitochondrial genome of the carnivorous plant Utricularia reniformis (Lentibulariaceae): structure, comparative analysis and evolutionary landmarks.</title>
        <authorList>
            <person name="Silva S.R."/>
            <person name="Alvarenga D.O."/>
            <person name="Michael T.P."/>
            <person name="Miranda V.F.O."/>
            <person name="Varani A.M."/>
        </authorList>
    </citation>
    <scope>NUCLEOTIDE SEQUENCE</scope>
</reference>
<organism evidence="1">
    <name type="scientific">Utricularia reniformis</name>
    <dbReference type="NCBI Taxonomy" id="192314"/>
    <lineage>
        <taxon>Eukaryota</taxon>
        <taxon>Viridiplantae</taxon>
        <taxon>Streptophyta</taxon>
        <taxon>Embryophyta</taxon>
        <taxon>Tracheophyta</taxon>
        <taxon>Spermatophyta</taxon>
        <taxon>Magnoliopsida</taxon>
        <taxon>eudicotyledons</taxon>
        <taxon>Gunneridae</taxon>
        <taxon>Pentapetalae</taxon>
        <taxon>asterids</taxon>
        <taxon>lamiids</taxon>
        <taxon>Lamiales</taxon>
        <taxon>Lentibulariaceae</taxon>
        <taxon>Utricularia</taxon>
    </lineage>
</organism>
<gene>
    <name evidence="1" type="ORF">AEK19_MT2285</name>
</gene>
<keyword evidence="1" id="KW-0496">Mitochondrion</keyword>
<dbReference type="AlphaFoldDB" id="A0A1Y0B4V7"/>